<protein>
    <recommendedName>
        <fullName evidence="14">Cholesterol oxidase</fullName>
        <ecNumber evidence="13">1.1.3.6</ecNumber>
        <ecNumber evidence="11">5.3.3.1</ecNumber>
    </recommendedName>
    <alternativeName>
        <fullName evidence="15">Cholesterol isomerase</fullName>
    </alternativeName>
</protein>
<dbReference type="Gene3D" id="3.30.410.10">
    <property type="entry name" value="Cholesterol Oxidase, domain 2"/>
    <property type="match status" value="1"/>
</dbReference>
<dbReference type="InterPro" id="IPR052542">
    <property type="entry name" value="Cholesterol_Oxidase"/>
</dbReference>
<evidence type="ECO:0000256" key="12">
    <source>
        <dbReference type="ARBA" id="ARBA00049645"/>
    </source>
</evidence>
<dbReference type="Pfam" id="PF13450">
    <property type="entry name" value="NAD_binding_8"/>
    <property type="match status" value="1"/>
</dbReference>
<evidence type="ECO:0000256" key="14">
    <source>
        <dbReference type="ARBA" id="ARBA00049744"/>
    </source>
</evidence>
<evidence type="ECO:0000256" key="15">
    <source>
        <dbReference type="ARBA" id="ARBA00049778"/>
    </source>
</evidence>
<dbReference type="Proteomes" id="UP001205311">
    <property type="component" value="Unassembled WGS sequence"/>
</dbReference>
<dbReference type="InterPro" id="IPR006311">
    <property type="entry name" value="TAT_signal"/>
</dbReference>
<evidence type="ECO:0000256" key="13">
    <source>
        <dbReference type="ARBA" id="ARBA00049723"/>
    </source>
</evidence>
<evidence type="ECO:0000256" key="1">
    <source>
        <dbReference type="ARBA" id="ARBA00001974"/>
    </source>
</evidence>
<evidence type="ECO:0000256" key="4">
    <source>
        <dbReference type="ARBA" id="ARBA00022630"/>
    </source>
</evidence>
<dbReference type="EC" id="1.1.3.6" evidence="13"/>
<keyword evidence="19" id="KW-1185">Reference proteome</keyword>
<dbReference type="PANTHER" id="PTHR47470">
    <property type="entry name" value="CHOLESTEROL OXIDASE"/>
    <property type="match status" value="1"/>
</dbReference>
<keyword evidence="6" id="KW-0560">Oxidoreductase</keyword>
<keyword evidence="5" id="KW-0274">FAD</keyword>
<comment type="similarity">
    <text evidence="2">Belongs to the GMC oxidoreductase family.</text>
</comment>
<sequence length="525" mass="56636">MARGFDRRRFLTGSAVTAFGLTAAAAPANAAGPPTREERWRAVVVGSGFGGGVAALRLAEAGVRTLVLERGRRWEAGPGSDTFPRFFHPDRRVSWLKPHPVFPASPPALFRPYTGVIERVRGQGMDIICGAGVGGSSLAYAGMSLRPNAELFARVMPSGVDYDEMDRVFYPRVAAMLRLTAIPDDVLDHVRYTSTRLFLEHARRAGLRAERVPLPVDWEDVRRELRGEVPASMSTGDVIYGVNNSGKHSVDRTYLAAAERTGRVTVAPLHVVRDIRRDNANRYVVRCDRINTDGEVLEHVVVTADALFLGAGSAGTSRLLVRARGTGAMPDLPDDVGGHWGNNGDRLYLRHLVPQPTNPPQGGPACSAILDWSNPAGPVSVEHGPAPLPVELRTMAMLGMGIPDGHGRFHYDGRADEVVLRWPVSADQRSREAVRSTLDRLVRATGGTLVDLNALDPFTFHPLGGAVLGRVCDLDGRVLDHPGLYVVDAALIPGSTGCCNPSWTVAALAERCLSRIVAQDVGTVF</sequence>
<reference evidence="18 19" key="1">
    <citation type="submission" date="2022-06" db="EMBL/GenBank/DDBJ databases">
        <title>Genomic Encyclopedia of Archaeal and Bacterial Type Strains, Phase II (KMG-II): from individual species to whole genera.</title>
        <authorList>
            <person name="Goeker M."/>
        </authorList>
    </citation>
    <scope>NUCLEOTIDE SEQUENCE [LARGE SCALE GENOMIC DNA]</scope>
    <source>
        <strain evidence="18 19">DSM 40477</strain>
    </source>
</reference>
<evidence type="ECO:0000256" key="2">
    <source>
        <dbReference type="ARBA" id="ARBA00010790"/>
    </source>
</evidence>
<evidence type="ECO:0000256" key="3">
    <source>
        <dbReference type="ARBA" id="ARBA00022548"/>
    </source>
</evidence>
<proteinExistence type="inferred from homology"/>
<evidence type="ECO:0000256" key="6">
    <source>
        <dbReference type="ARBA" id="ARBA00023002"/>
    </source>
</evidence>
<dbReference type="RefSeq" id="WP_253670783.1">
    <property type="nucleotide sequence ID" value="NZ_JAMTCP010000021.1"/>
</dbReference>
<keyword evidence="3" id="KW-0153">Cholesterol metabolism</keyword>
<dbReference type="InterPro" id="IPR036188">
    <property type="entry name" value="FAD/NAD-bd_sf"/>
</dbReference>
<dbReference type="Gene3D" id="3.50.50.60">
    <property type="entry name" value="FAD/NAD(P)-binding domain"/>
    <property type="match status" value="1"/>
</dbReference>
<accession>A0ABT1HWK4</accession>
<dbReference type="InterPro" id="IPR007867">
    <property type="entry name" value="GMC_OxRtase_C"/>
</dbReference>
<comment type="pathway">
    <text evidence="12">Steroid metabolism; cholesterol degradation.</text>
</comment>
<evidence type="ECO:0000256" key="5">
    <source>
        <dbReference type="ARBA" id="ARBA00022827"/>
    </source>
</evidence>
<dbReference type="EMBL" id="JAMTCP010000021">
    <property type="protein sequence ID" value="MCP2259902.1"/>
    <property type="molecule type" value="Genomic_DNA"/>
</dbReference>
<dbReference type="SUPFAM" id="SSF51905">
    <property type="entry name" value="FAD/NAD(P)-binding domain"/>
    <property type="match status" value="1"/>
</dbReference>
<evidence type="ECO:0000256" key="8">
    <source>
        <dbReference type="ARBA" id="ARBA00023166"/>
    </source>
</evidence>
<feature type="domain" description="Glucose-methanol-choline oxidoreductase C-terminal" evidence="17">
    <location>
        <begin position="459"/>
        <end position="509"/>
    </location>
</feature>
<dbReference type="PROSITE" id="PS51318">
    <property type="entry name" value="TAT"/>
    <property type="match status" value="1"/>
</dbReference>
<dbReference type="PANTHER" id="PTHR47470:SF1">
    <property type="entry name" value="FAD-DEPENDENT OXIDOREDUCTASE 2 FAD BINDING DOMAIN-CONTAINING PROTEIN"/>
    <property type="match status" value="1"/>
</dbReference>
<dbReference type="EC" id="5.3.3.1" evidence="11"/>
<evidence type="ECO:0000256" key="7">
    <source>
        <dbReference type="ARBA" id="ARBA00023098"/>
    </source>
</evidence>
<evidence type="ECO:0000256" key="10">
    <source>
        <dbReference type="ARBA" id="ARBA00023235"/>
    </source>
</evidence>
<keyword evidence="7" id="KW-0443">Lipid metabolism</keyword>
<dbReference type="Pfam" id="PF22500">
    <property type="entry name" value="GMC_oxred_C_1st"/>
    <property type="match status" value="1"/>
</dbReference>
<keyword evidence="8" id="KW-1207">Sterol metabolism</keyword>
<evidence type="ECO:0000313" key="18">
    <source>
        <dbReference type="EMBL" id="MCP2259902.1"/>
    </source>
</evidence>
<keyword evidence="10" id="KW-0413">Isomerase</keyword>
<evidence type="ECO:0000256" key="11">
    <source>
        <dbReference type="ARBA" id="ARBA00038856"/>
    </source>
</evidence>
<organism evidence="18 19">
    <name type="scientific">Streptoalloteichus tenebrarius (strain ATCC 17920 / DSM 40477 / JCM 4838 / CBS 697.72 / NBRC 16177 / NCIMB 11028 / NRRL B-12390 / A12253. 1 / ISP 5477)</name>
    <name type="common">Streptomyces tenebrarius</name>
    <dbReference type="NCBI Taxonomy" id="1933"/>
    <lineage>
        <taxon>Bacteria</taxon>
        <taxon>Bacillati</taxon>
        <taxon>Actinomycetota</taxon>
        <taxon>Actinomycetes</taxon>
        <taxon>Pseudonocardiales</taxon>
        <taxon>Pseudonocardiaceae</taxon>
        <taxon>Streptoalloteichus</taxon>
    </lineage>
</organism>
<comment type="cofactor">
    <cofactor evidence="1">
        <name>FAD</name>
        <dbReference type="ChEBI" id="CHEBI:57692"/>
    </cofactor>
</comment>
<feature type="signal peptide" evidence="16">
    <location>
        <begin position="1"/>
        <end position="30"/>
    </location>
</feature>
<gene>
    <name evidence="18" type="ORF">LX15_003611</name>
</gene>
<feature type="chain" id="PRO_5046781012" description="Cholesterol oxidase" evidence="16">
    <location>
        <begin position="31"/>
        <end position="525"/>
    </location>
</feature>
<evidence type="ECO:0000313" key="19">
    <source>
        <dbReference type="Proteomes" id="UP001205311"/>
    </source>
</evidence>
<evidence type="ECO:0000259" key="17">
    <source>
        <dbReference type="Pfam" id="PF05199"/>
    </source>
</evidence>
<evidence type="ECO:0000256" key="16">
    <source>
        <dbReference type="SAM" id="SignalP"/>
    </source>
</evidence>
<keyword evidence="4" id="KW-0285">Flavoprotein</keyword>
<comment type="caution">
    <text evidence="18">The sequence shown here is derived from an EMBL/GenBank/DDBJ whole genome shotgun (WGS) entry which is preliminary data.</text>
</comment>
<evidence type="ECO:0000256" key="9">
    <source>
        <dbReference type="ARBA" id="ARBA00023221"/>
    </source>
</evidence>
<keyword evidence="16" id="KW-0732">Signal</keyword>
<dbReference type="Pfam" id="PF05199">
    <property type="entry name" value="GMC_oxred_C"/>
    <property type="match status" value="1"/>
</dbReference>
<name>A0ABT1HWK4_STRSD</name>
<keyword evidence="9" id="KW-0753">Steroid metabolism</keyword>
<dbReference type="SUPFAM" id="SSF54373">
    <property type="entry name" value="FAD-linked reductases, C-terminal domain"/>
    <property type="match status" value="1"/>
</dbReference>